<proteinExistence type="predicted"/>
<feature type="region of interest" description="Disordered" evidence="1">
    <location>
        <begin position="64"/>
        <end position="95"/>
    </location>
</feature>
<comment type="caution">
    <text evidence="2">The sequence shown here is derived from an EMBL/GenBank/DDBJ whole genome shotgun (WGS) entry which is preliminary data.</text>
</comment>
<dbReference type="AlphaFoldDB" id="A0A4Q0SQR4"/>
<organism evidence="2 3">
    <name type="scientific">Bradyrhizobium zhanjiangense</name>
    <dbReference type="NCBI Taxonomy" id="1325107"/>
    <lineage>
        <taxon>Bacteria</taxon>
        <taxon>Pseudomonadati</taxon>
        <taxon>Pseudomonadota</taxon>
        <taxon>Alphaproteobacteria</taxon>
        <taxon>Hyphomicrobiales</taxon>
        <taxon>Nitrobacteraceae</taxon>
        <taxon>Bradyrhizobium</taxon>
    </lineage>
</organism>
<sequence length="121" mass="13355">MSKVVELQLSDRFENEADIQNIVLLIDMLVVLLAQPMRRRPSMGCTASRRSSRIMRTRSGTAYSRAAWHEPAAPSPQKARTAAAGCPRPPVEAMNTRPPDLLSAAFSLLRQLPAIILMARS</sequence>
<protein>
    <submittedName>
        <fullName evidence="2">Uncharacterized protein</fullName>
    </submittedName>
</protein>
<dbReference type="Proteomes" id="UP000290565">
    <property type="component" value="Unassembled WGS sequence"/>
</dbReference>
<evidence type="ECO:0000256" key="1">
    <source>
        <dbReference type="SAM" id="MobiDB-lite"/>
    </source>
</evidence>
<name>A0A4Q0SQR4_9BRAD</name>
<dbReference type="EMBL" id="LBJM01000020">
    <property type="protein sequence ID" value="RXH41220.1"/>
    <property type="molecule type" value="Genomic_DNA"/>
</dbReference>
<gene>
    <name evidence="2" type="ORF">XH94_08465</name>
</gene>
<evidence type="ECO:0000313" key="2">
    <source>
        <dbReference type="EMBL" id="RXH41220.1"/>
    </source>
</evidence>
<reference evidence="2 3" key="1">
    <citation type="submission" date="2015-04" db="EMBL/GenBank/DDBJ databases">
        <title>Comparative genomics of rhizobia nodulating Arachis hypogaea in China.</title>
        <authorList>
            <person name="Li Y."/>
        </authorList>
    </citation>
    <scope>NUCLEOTIDE SEQUENCE [LARGE SCALE GENOMIC DNA]</scope>
    <source>
        <strain evidence="2 3">CCBAU 51787</strain>
    </source>
</reference>
<accession>A0A4Q0SQR4</accession>
<evidence type="ECO:0000313" key="3">
    <source>
        <dbReference type="Proteomes" id="UP000290565"/>
    </source>
</evidence>